<dbReference type="GO" id="GO:0000978">
    <property type="term" value="F:RNA polymerase II cis-regulatory region sequence-specific DNA binding"/>
    <property type="evidence" value="ECO:0007669"/>
    <property type="project" value="TreeGrafter"/>
</dbReference>
<keyword evidence="5" id="KW-0539">Nucleus</keyword>
<organism evidence="8 9">
    <name type="scientific">Globodera rostochiensis</name>
    <name type="common">Golden nematode worm</name>
    <name type="synonym">Heterodera rostochiensis</name>
    <dbReference type="NCBI Taxonomy" id="31243"/>
    <lineage>
        <taxon>Eukaryota</taxon>
        <taxon>Metazoa</taxon>
        <taxon>Ecdysozoa</taxon>
        <taxon>Nematoda</taxon>
        <taxon>Chromadorea</taxon>
        <taxon>Rhabditida</taxon>
        <taxon>Tylenchina</taxon>
        <taxon>Tylenchomorpha</taxon>
        <taxon>Tylenchoidea</taxon>
        <taxon>Heteroderidae</taxon>
        <taxon>Heteroderinae</taxon>
        <taxon>Globodera</taxon>
    </lineage>
</organism>
<proteinExistence type="predicted"/>
<keyword evidence="4" id="KW-0804">Transcription</keyword>
<feature type="region of interest" description="Disordered" evidence="6">
    <location>
        <begin position="1"/>
        <end position="45"/>
    </location>
</feature>
<dbReference type="PROSITE" id="PS50888">
    <property type="entry name" value="BHLH"/>
    <property type="match status" value="1"/>
</dbReference>
<evidence type="ECO:0000313" key="8">
    <source>
        <dbReference type="Proteomes" id="UP000887572"/>
    </source>
</evidence>
<keyword evidence="2" id="KW-0805">Transcription regulation</keyword>
<dbReference type="AlphaFoldDB" id="A0A914H1Z8"/>
<evidence type="ECO:0000256" key="5">
    <source>
        <dbReference type="ARBA" id="ARBA00023242"/>
    </source>
</evidence>
<dbReference type="Proteomes" id="UP000887572">
    <property type="component" value="Unplaced"/>
</dbReference>
<dbReference type="PANTHER" id="PTHR11793">
    <property type="entry name" value="BASIC HELIX-LOOP-HELIX TRANSCRIPTION FACTOR"/>
    <property type="match status" value="1"/>
</dbReference>
<evidence type="ECO:0000256" key="6">
    <source>
        <dbReference type="SAM" id="MobiDB-lite"/>
    </source>
</evidence>
<dbReference type="GO" id="GO:0005634">
    <property type="term" value="C:nucleus"/>
    <property type="evidence" value="ECO:0007669"/>
    <property type="project" value="UniProtKB-SubCell"/>
</dbReference>
<feature type="compositionally biased region" description="Low complexity" evidence="6">
    <location>
        <begin position="435"/>
        <end position="445"/>
    </location>
</feature>
<dbReference type="GO" id="GO:0000785">
    <property type="term" value="C:chromatin"/>
    <property type="evidence" value="ECO:0007669"/>
    <property type="project" value="TreeGrafter"/>
</dbReference>
<keyword evidence="3" id="KW-0238">DNA-binding</keyword>
<evidence type="ECO:0000256" key="4">
    <source>
        <dbReference type="ARBA" id="ARBA00023163"/>
    </source>
</evidence>
<dbReference type="PANTHER" id="PTHR11793:SF13">
    <property type="entry name" value="PROTEIN DAUGHTERLESS"/>
    <property type="match status" value="1"/>
</dbReference>
<comment type="subcellular location">
    <subcellularLocation>
        <location evidence="1">Nucleus</location>
    </subcellularLocation>
</comment>
<name>A0A914H1Z8_GLORO</name>
<dbReference type="GO" id="GO:0046983">
    <property type="term" value="F:protein dimerization activity"/>
    <property type="evidence" value="ECO:0007669"/>
    <property type="project" value="InterPro"/>
</dbReference>
<feature type="compositionally biased region" description="Basic and acidic residues" evidence="6">
    <location>
        <begin position="530"/>
        <end position="557"/>
    </location>
</feature>
<keyword evidence="8" id="KW-1185">Reference proteome</keyword>
<feature type="region of interest" description="Disordered" evidence="6">
    <location>
        <begin position="70"/>
        <end position="94"/>
    </location>
</feature>
<dbReference type="Gene3D" id="4.10.280.10">
    <property type="entry name" value="Helix-loop-helix DNA-binding domain"/>
    <property type="match status" value="1"/>
</dbReference>
<evidence type="ECO:0000259" key="7">
    <source>
        <dbReference type="PROSITE" id="PS50888"/>
    </source>
</evidence>
<accession>A0A914H1Z8</accession>
<dbReference type="GO" id="GO:0005667">
    <property type="term" value="C:transcription regulator complex"/>
    <property type="evidence" value="ECO:0007669"/>
    <property type="project" value="TreeGrafter"/>
</dbReference>
<evidence type="ECO:0000256" key="2">
    <source>
        <dbReference type="ARBA" id="ARBA00023015"/>
    </source>
</evidence>
<dbReference type="InterPro" id="IPR051098">
    <property type="entry name" value="NeuroDiff_E-box_TFs"/>
</dbReference>
<feature type="region of interest" description="Disordered" evidence="6">
    <location>
        <begin position="111"/>
        <end position="166"/>
    </location>
</feature>
<feature type="region of interest" description="Disordered" evidence="6">
    <location>
        <begin position="420"/>
        <end position="448"/>
    </location>
</feature>
<evidence type="ECO:0000313" key="9">
    <source>
        <dbReference type="WBParaSite" id="Gr19_v10_g13156.t1"/>
    </source>
</evidence>
<feature type="region of interest" description="Disordered" evidence="6">
    <location>
        <begin position="475"/>
        <end position="557"/>
    </location>
</feature>
<dbReference type="Pfam" id="PF00010">
    <property type="entry name" value="HLH"/>
    <property type="match status" value="1"/>
</dbReference>
<dbReference type="GO" id="GO:0000981">
    <property type="term" value="F:DNA-binding transcription factor activity, RNA polymerase II-specific"/>
    <property type="evidence" value="ECO:0007669"/>
    <property type="project" value="TreeGrafter"/>
</dbReference>
<protein>
    <submittedName>
        <fullName evidence="9">BHLH domain-containing protein</fullName>
    </submittedName>
</protein>
<feature type="compositionally biased region" description="Low complexity" evidence="6">
    <location>
        <begin position="79"/>
        <end position="94"/>
    </location>
</feature>
<dbReference type="SMART" id="SM00353">
    <property type="entry name" value="HLH"/>
    <property type="match status" value="1"/>
</dbReference>
<dbReference type="WBParaSite" id="Gr19_v10_g13156.t1">
    <property type="protein sequence ID" value="Gr19_v10_g13156.t1"/>
    <property type="gene ID" value="Gr19_v10_g13156"/>
</dbReference>
<feature type="domain" description="BHLH" evidence="7">
    <location>
        <begin position="547"/>
        <end position="602"/>
    </location>
</feature>
<reference evidence="9" key="1">
    <citation type="submission" date="2022-11" db="UniProtKB">
        <authorList>
            <consortium name="WormBaseParasite"/>
        </authorList>
    </citation>
    <scope>IDENTIFICATION</scope>
</reference>
<feature type="region of interest" description="Disordered" evidence="6">
    <location>
        <begin position="610"/>
        <end position="652"/>
    </location>
</feature>
<evidence type="ECO:0000256" key="3">
    <source>
        <dbReference type="ARBA" id="ARBA00023125"/>
    </source>
</evidence>
<dbReference type="InterPro" id="IPR011598">
    <property type="entry name" value="bHLH_dom"/>
</dbReference>
<dbReference type="SUPFAM" id="SSF47459">
    <property type="entry name" value="HLH, helix-loop-helix DNA-binding domain"/>
    <property type="match status" value="1"/>
</dbReference>
<dbReference type="InterPro" id="IPR036638">
    <property type="entry name" value="HLH_DNA-bd_sf"/>
</dbReference>
<evidence type="ECO:0000256" key="1">
    <source>
        <dbReference type="ARBA" id="ARBA00004123"/>
    </source>
</evidence>
<sequence length="674" mass="71161">MDAKKADVGGAWGRASHQTDSPLHLPNYQLMQQPPPVHPSGVPSSSVLLDHQQQQLAPLQYHYALQQPQHQGTPFPLIPSSAADPPNSVSSSSASVCPLPAQFQHLYPLGGSNFTDTGQQQQQSSTAFTTMPPHSLEISETVKTEQQKKQPNGTTSKAEQRNNGDEIGKKIAEEKGRIEFPYGPNGIPFGGMFGAISTDYGGWMGTAAGHGLVTSYPVPSSVPHQMAPPPPCPIPLVADDLSVMYGSNGLMNLNYEIDQTMGGYEGVWTGGGYYLGADRAKLLSDPQQYLNGAADTVDGRYGGGNGGGSTSGCANGPNSFYSSLHQQGISPSALVDPSLFHPNSVLPPAPSQLTTDPLYGQAGTFSSLGVPSAHAQAPLPPALSSSESAAVSSNALFTPSRDGPPALLQQLDPASIQQHSNFYPSQFGENVPPLSSSHSSDSTSTNLGKHSVVGLAKKGGQQNNRNASLAIRQNSAAKRGRLSKTAGGGASSTVVGTGRPSSSQATEREQRTMGGEGCSGGRKMNRSRSVAKDSSDDDKSTEEKEQDRRNANNTRERIRVRDINAAFKELARLCSQHMPNVDERGLTKLNTLLKAVELIPLLEKKVEEKNSMNGRKETVRHRLNGPPTCPLPATAQLQSHPFGPSADPSALLGQSMAIHPNTTANLTSLQGGHG</sequence>